<dbReference type="SUPFAM" id="SSF48264">
    <property type="entry name" value="Cytochrome P450"/>
    <property type="match status" value="1"/>
</dbReference>
<accession>W1PRX1</accession>
<reference evidence="2" key="1">
    <citation type="journal article" date="2013" name="Science">
        <title>The Amborella genome and the evolution of flowering plants.</title>
        <authorList>
            <consortium name="Amborella Genome Project"/>
        </authorList>
    </citation>
    <scope>NUCLEOTIDE SEQUENCE [LARGE SCALE GENOMIC DNA]</scope>
</reference>
<dbReference type="HOGENOM" id="CLU_001570_29_0_1"/>
<gene>
    <name evidence="1" type="ORF">AMTR_s00028p00124090</name>
</gene>
<keyword evidence="2" id="KW-1185">Reference proteome</keyword>
<dbReference type="InterPro" id="IPR001128">
    <property type="entry name" value="Cyt_P450"/>
</dbReference>
<dbReference type="Proteomes" id="UP000017836">
    <property type="component" value="Unassembled WGS sequence"/>
</dbReference>
<dbReference type="PRINTS" id="PR00463">
    <property type="entry name" value="EP450I"/>
</dbReference>
<dbReference type="GO" id="GO:0006587">
    <property type="term" value="P:serotonin biosynthetic process from tryptophan"/>
    <property type="evidence" value="ECO:0000318"/>
    <property type="project" value="GO_Central"/>
</dbReference>
<evidence type="ECO:0008006" key="3">
    <source>
        <dbReference type="Google" id="ProtNLM"/>
    </source>
</evidence>
<dbReference type="InterPro" id="IPR002401">
    <property type="entry name" value="Cyt_P450_E_grp-I"/>
</dbReference>
<evidence type="ECO:0000313" key="1">
    <source>
        <dbReference type="EMBL" id="ERN10589.1"/>
    </source>
</evidence>
<dbReference type="PANTHER" id="PTHR47952:SF1">
    <property type="entry name" value="TRYPTAMINE 5-HYDROXYLASE"/>
    <property type="match status" value="1"/>
</dbReference>
<sequence length="159" mass="18168">MFVAGIDTASTTLGSAMAELMKNPKAMEKAHKEMRHALGRKKVEESDISHLEYMKLALKETLRLHPPVPMLVSRESMEKCTLERYEIPAKTRVFVNALAIGRHPNHYDDLENFNPERFSNKLAFAQLLYYFNRDLPNGMAPEDLDLTKTIGMTVARKMT</sequence>
<dbReference type="Gramene" id="ERN10589">
    <property type="protein sequence ID" value="ERN10589"/>
    <property type="gene ID" value="AMTR_s00028p00124090"/>
</dbReference>
<dbReference type="InterPro" id="IPR036396">
    <property type="entry name" value="Cyt_P450_sf"/>
</dbReference>
<dbReference type="AlphaFoldDB" id="W1PRX1"/>
<dbReference type="GO" id="GO:0016705">
    <property type="term" value="F:oxidoreductase activity, acting on paired donors, with incorporation or reduction of molecular oxygen"/>
    <property type="evidence" value="ECO:0007669"/>
    <property type="project" value="InterPro"/>
</dbReference>
<dbReference type="STRING" id="13333.W1PRX1"/>
<dbReference type="eggNOG" id="KOG0156">
    <property type="taxonomic scope" value="Eukaryota"/>
</dbReference>
<protein>
    <recommendedName>
        <fullName evidence="3">Cytochrome P450</fullName>
    </recommendedName>
</protein>
<dbReference type="GO" id="GO:0005789">
    <property type="term" value="C:endoplasmic reticulum membrane"/>
    <property type="evidence" value="ECO:0000318"/>
    <property type="project" value="GO_Central"/>
</dbReference>
<dbReference type="Pfam" id="PF00067">
    <property type="entry name" value="p450"/>
    <property type="match status" value="1"/>
</dbReference>
<name>W1PRX1_AMBTC</name>
<dbReference type="GO" id="GO:0020037">
    <property type="term" value="F:heme binding"/>
    <property type="evidence" value="ECO:0007669"/>
    <property type="project" value="InterPro"/>
</dbReference>
<evidence type="ECO:0000313" key="2">
    <source>
        <dbReference type="Proteomes" id="UP000017836"/>
    </source>
</evidence>
<dbReference type="PANTHER" id="PTHR47952">
    <property type="entry name" value="TRYPTAMINE 5-HYDROXYLASE"/>
    <property type="match status" value="1"/>
</dbReference>
<dbReference type="GO" id="GO:0004497">
    <property type="term" value="F:monooxygenase activity"/>
    <property type="evidence" value="ECO:0000318"/>
    <property type="project" value="GO_Central"/>
</dbReference>
<organism evidence="1 2">
    <name type="scientific">Amborella trichopoda</name>
    <dbReference type="NCBI Taxonomy" id="13333"/>
    <lineage>
        <taxon>Eukaryota</taxon>
        <taxon>Viridiplantae</taxon>
        <taxon>Streptophyta</taxon>
        <taxon>Embryophyta</taxon>
        <taxon>Tracheophyta</taxon>
        <taxon>Spermatophyta</taxon>
        <taxon>Magnoliopsida</taxon>
        <taxon>Amborellales</taxon>
        <taxon>Amborellaceae</taxon>
        <taxon>Amborella</taxon>
    </lineage>
</organism>
<dbReference type="GO" id="GO:0005506">
    <property type="term" value="F:iron ion binding"/>
    <property type="evidence" value="ECO:0007669"/>
    <property type="project" value="InterPro"/>
</dbReference>
<dbReference type="Gene3D" id="1.10.630.10">
    <property type="entry name" value="Cytochrome P450"/>
    <property type="match status" value="1"/>
</dbReference>
<proteinExistence type="predicted"/>
<dbReference type="EMBL" id="KI392812">
    <property type="protein sequence ID" value="ERN10589.1"/>
    <property type="molecule type" value="Genomic_DNA"/>
</dbReference>